<organism evidence="2 3">
    <name type="scientific">Dreissena polymorpha</name>
    <name type="common">Zebra mussel</name>
    <name type="synonym">Mytilus polymorpha</name>
    <dbReference type="NCBI Taxonomy" id="45954"/>
    <lineage>
        <taxon>Eukaryota</taxon>
        <taxon>Metazoa</taxon>
        <taxon>Spiralia</taxon>
        <taxon>Lophotrochozoa</taxon>
        <taxon>Mollusca</taxon>
        <taxon>Bivalvia</taxon>
        <taxon>Autobranchia</taxon>
        <taxon>Heteroconchia</taxon>
        <taxon>Euheterodonta</taxon>
        <taxon>Imparidentia</taxon>
        <taxon>Neoheterodontei</taxon>
        <taxon>Myida</taxon>
        <taxon>Dreissenoidea</taxon>
        <taxon>Dreissenidae</taxon>
        <taxon>Dreissena</taxon>
    </lineage>
</organism>
<dbReference type="EMBL" id="JAIWYP010000009">
    <property type="protein sequence ID" value="KAH3776175.1"/>
    <property type="molecule type" value="Genomic_DNA"/>
</dbReference>
<proteinExistence type="predicted"/>
<keyword evidence="3" id="KW-1185">Reference proteome</keyword>
<evidence type="ECO:0000313" key="3">
    <source>
        <dbReference type="Proteomes" id="UP000828390"/>
    </source>
</evidence>
<name>A0A9D4EDB0_DREPO</name>
<dbReference type="AlphaFoldDB" id="A0A9D4EDB0"/>
<comment type="caution">
    <text evidence="2">The sequence shown here is derived from an EMBL/GenBank/DDBJ whole genome shotgun (WGS) entry which is preliminary data.</text>
</comment>
<evidence type="ECO:0000256" key="1">
    <source>
        <dbReference type="SAM" id="MobiDB-lite"/>
    </source>
</evidence>
<gene>
    <name evidence="2" type="ORF">DPMN_177591</name>
</gene>
<evidence type="ECO:0000313" key="2">
    <source>
        <dbReference type="EMBL" id="KAH3776175.1"/>
    </source>
</evidence>
<sequence length="90" mass="10234">MSTCPDPKKNKSKASVFRLCLSEKGISVSRIRLPYVARTLCKRSSVVLCVAFEHTSLYTLQLTKEERPQAISGAGGRTRNRNRHRQRTRT</sequence>
<reference evidence="2" key="2">
    <citation type="submission" date="2020-11" db="EMBL/GenBank/DDBJ databases">
        <authorList>
            <person name="McCartney M.A."/>
            <person name="Auch B."/>
            <person name="Kono T."/>
            <person name="Mallez S."/>
            <person name="Becker A."/>
            <person name="Gohl D.M."/>
            <person name="Silverstein K.A.T."/>
            <person name="Koren S."/>
            <person name="Bechman K.B."/>
            <person name="Herman A."/>
            <person name="Abrahante J.E."/>
            <person name="Garbe J."/>
        </authorList>
    </citation>
    <scope>NUCLEOTIDE SEQUENCE</scope>
    <source>
        <strain evidence="2">Duluth1</strain>
        <tissue evidence="2">Whole animal</tissue>
    </source>
</reference>
<reference evidence="2" key="1">
    <citation type="journal article" date="2019" name="bioRxiv">
        <title>The Genome of the Zebra Mussel, Dreissena polymorpha: A Resource for Invasive Species Research.</title>
        <authorList>
            <person name="McCartney M.A."/>
            <person name="Auch B."/>
            <person name="Kono T."/>
            <person name="Mallez S."/>
            <person name="Zhang Y."/>
            <person name="Obille A."/>
            <person name="Becker A."/>
            <person name="Abrahante J.E."/>
            <person name="Garbe J."/>
            <person name="Badalamenti J.P."/>
            <person name="Herman A."/>
            <person name="Mangelson H."/>
            <person name="Liachko I."/>
            <person name="Sullivan S."/>
            <person name="Sone E.D."/>
            <person name="Koren S."/>
            <person name="Silverstein K.A.T."/>
            <person name="Beckman K.B."/>
            <person name="Gohl D.M."/>
        </authorList>
    </citation>
    <scope>NUCLEOTIDE SEQUENCE</scope>
    <source>
        <strain evidence="2">Duluth1</strain>
        <tissue evidence="2">Whole animal</tissue>
    </source>
</reference>
<feature type="region of interest" description="Disordered" evidence="1">
    <location>
        <begin position="68"/>
        <end position="90"/>
    </location>
</feature>
<accession>A0A9D4EDB0</accession>
<feature type="compositionally biased region" description="Basic residues" evidence="1">
    <location>
        <begin position="78"/>
        <end position="90"/>
    </location>
</feature>
<dbReference type="Proteomes" id="UP000828390">
    <property type="component" value="Unassembled WGS sequence"/>
</dbReference>
<protein>
    <submittedName>
        <fullName evidence="2">Uncharacterized protein</fullName>
    </submittedName>
</protein>